<evidence type="ECO:0000256" key="5">
    <source>
        <dbReference type="ARBA" id="ARBA00022771"/>
    </source>
</evidence>
<organism evidence="13 14">
    <name type="scientific">Scleropages formosus</name>
    <name type="common">Asian bonytongue</name>
    <name type="synonym">Osteoglossum formosum</name>
    <dbReference type="NCBI Taxonomy" id="113540"/>
    <lineage>
        <taxon>Eukaryota</taxon>
        <taxon>Metazoa</taxon>
        <taxon>Chordata</taxon>
        <taxon>Craniata</taxon>
        <taxon>Vertebrata</taxon>
        <taxon>Euteleostomi</taxon>
        <taxon>Actinopterygii</taxon>
        <taxon>Neopterygii</taxon>
        <taxon>Teleostei</taxon>
        <taxon>Osteoglossocephala</taxon>
        <taxon>Osteoglossomorpha</taxon>
        <taxon>Osteoglossiformes</taxon>
        <taxon>Osteoglossidae</taxon>
        <taxon>Scleropages</taxon>
    </lineage>
</organism>
<evidence type="ECO:0000313" key="13">
    <source>
        <dbReference type="Ensembl" id="ENSSFOP00015076351.1"/>
    </source>
</evidence>
<proteinExistence type="inferred from homology"/>
<gene>
    <name evidence="13" type="primary">ZNF148</name>
</gene>
<evidence type="ECO:0000256" key="3">
    <source>
        <dbReference type="ARBA" id="ARBA00022723"/>
    </source>
</evidence>
<evidence type="ECO:0000256" key="6">
    <source>
        <dbReference type="ARBA" id="ARBA00022833"/>
    </source>
</evidence>
<feature type="domain" description="C2H2-type" evidence="12">
    <location>
        <begin position="60"/>
        <end position="87"/>
    </location>
</feature>
<dbReference type="SUPFAM" id="SSF57667">
    <property type="entry name" value="beta-beta-alpha zinc fingers"/>
    <property type="match status" value="1"/>
</dbReference>
<reference evidence="13" key="2">
    <citation type="submission" date="2025-08" db="UniProtKB">
        <authorList>
            <consortium name="Ensembl"/>
        </authorList>
    </citation>
    <scope>IDENTIFICATION</scope>
</reference>
<evidence type="ECO:0000313" key="14">
    <source>
        <dbReference type="Proteomes" id="UP000694397"/>
    </source>
</evidence>
<evidence type="ECO:0000256" key="11">
    <source>
        <dbReference type="SAM" id="MobiDB-lite"/>
    </source>
</evidence>
<dbReference type="OrthoDB" id="8117402at2759"/>
<dbReference type="FunFam" id="3.30.160.60:FF:000230">
    <property type="entry name" value="Zinc finger protein 148"/>
    <property type="match status" value="1"/>
</dbReference>
<keyword evidence="4" id="KW-0677">Repeat</keyword>
<dbReference type="Gene3D" id="3.30.160.60">
    <property type="entry name" value="Classic Zinc Finger"/>
    <property type="match status" value="3"/>
</dbReference>
<keyword evidence="3" id="KW-0479">Metal-binding</keyword>
<keyword evidence="8" id="KW-0804">Transcription</keyword>
<dbReference type="Ensembl" id="ENSSFOT00015065156.1">
    <property type="protein sequence ID" value="ENSSFOP00015076351.1"/>
    <property type="gene ID" value="ENSSFOG00015024762.1"/>
</dbReference>
<feature type="domain" description="C2H2-type" evidence="12">
    <location>
        <begin position="88"/>
        <end position="115"/>
    </location>
</feature>
<reference evidence="13 14" key="1">
    <citation type="submission" date="2019-04" db="EMBL/GenBank/DDBJ databases">
        <authorList>
            <consortium name="Wellcome Sanger Institute Data Sharing"/>
        </authorList>
    </citation>
    <scope>NUCLEOTIDE SEQUENCE [LARGE SCALE GENOMIC DNA]</scope>
</reference>
<dbReference type="InterPro" id="IPR013087">
    <property type="entry name" value="Znf_C2H2_type"/>
</dbReference>
<dbReference type="Proteomes" id="UP000694397">
    <property type="component" value="Chromosome 1"/>
</dbReference>
<feature type="compositionally biased region" description="Basic residues" evidence="11">
    <location>
        <begin position="30"/>
        <end position="39"/>
    </location>
</feature>
<evidence type="ECO:0000256" key="1">
    <source>
        <dbReference type="ARBA" id="ARBA00004123"/>
    </source>
</evidence>
<dbReference type="PROSITE" id="PS00028">
    <property type="entry name" value="ZINC_FINGER_C2H2_1"/>
    <property type="match status" value="2"/>
</dbReference>
<dbReference type="InterPro" id="IPR036236">
    <property type="entry name" value="Znf_C2H2_sf"/>
</dbReference>
<dbReference type="GO" id="GO:0005667">
    <property type="term" value="C:transcription regulator complex"/>
    <property type="evidence" value="ECO:0007669"/>
    <property type="project" value="TreeGrafter"/>
</dbReference>
<protein>
    <submittedName>
        <fullName evidence="13">Zinc finger protein 148</fullName>
    </submittedName>
</protein>
<evidence type="ECO:0000256" key="8">
    <source>
        <dbReference type="ARBA" id="ARBA00023163"/>
    </source>
</evidence>
<reference evidence="13" key="3">
    <citation type="submission" date="2025-09" db="UniProtKB">
        <authorList>
            <consortium name="Ensembl"/>
        </authorList>
    </citation>
    <scope>IDENTIFICATION</scope>
</reference>
<name>A0A8C9WKC2_SCLFO</name>
<dbReference type="GO" id="GO:0031519">
    <property type="term" value="C:PcG protein complex"/>
    <property type="evidence" value="ECO:0007669"/>
    <property type="project" value="TreeGrafter"/>
</dbReference>
<keyword evidence="14" id="KW-1185">Reference proteome</keyword>
<evidence type="ECO:0000256" key="9">
    <source>
        <dbReference type="ARBA" id="ARBA00023242"/>
    </source>
</evidence>
<feature type="region of interest" description="Disordered" evidence="11">
    <location>
        <begin position="18"/>
        <end position="41"/>
    </location>
</feature>
<evidence type="ECO:0000256" key="4">
    <source>
        <dbReference type="ARBA" id="ARBA00022737"/>
    </source>
</evidence>
<keyword evidence="6" id="KW-0862">Zinc</keyword>
<comment type="similarity">
    <text evidence="2">Belongs to the krueppel C2H2-type zinc-finger protein family.</text>
</comment>
<dbReference type="GO" id="GO:0000785">
    <property type="term" value="C:chromatin"/>
    <property type="evidence" value="ECO:0007669"/>
    <property type="project" value="TreeGrafter"/>
</dbReference>
<comment type="subcellular location">
    <subcellularLocation>
        <location evidence="1">Nucleus</location>
    </subcellularLocation>
</comment>
<keyword evidence="9" id="KW-0539">Nucleus</keyword>
<keyword evidence="7" id="KW-0805">Transcription regulation</keyword>
<evidence type="ECO:0000256" key="7">
    <source>
        <dbReference type="ARBA" id="ARBA00023015"/>
    </source>
</evidence>
<dbReference type="GeneTree" id="ENSGT00940000157406"/>
<dbReference type="GO" id="GO:0000981">
    <property type="term" value="F:DNA-binding transcription factor activity, RNA polymerase II-specific"/>
    <property type="evidence" value="ECO:0007669"/>
    <property type="project" value="TreeGrafter"/>
</dbReference>
<sequence length="661" mass="72985">MGVKQELKVSDSEIHVKEERKRVRGLPEKLKKKNRKQHSPAKILTVSSNGSLGLQSTKAHMCEHCNATFRTNYHLQRHLFIHTGEKPFCCDECGMKFIQKYHMERHKRTHSGEKPYQCDGCLQVQIFIRVSSGKSTVPYFSRTDRVLKHKRICQKSRDCKASRIPSKDRYSGTCEDNSLSVLAKECSLPEKKRRKSCQKFHEGSAMFSENGNSKGKVVQRLCKKAPLYAISPKVSTYMVAEYSVEQPPAIVPPSWGSSAIEINPPKFVLKKVLCKQVQKPHLEQIQALSYFEDGKATRYTFELVDKQGLLDVDANTDLDPAGTLHAASSKSVASSTNYDDAVQFLKKKRYLQGATSSVSRGYTLNLGSVAPQSSTPQAALSTLPDDGVPTVILDAQTLNVGIKSNSAKTLLPDEVLQTLLDHYSNKGTCQPKISFSVANAEVPSNVSVDSLDLSSVSQPDTLGINSEALPAEKSSMLREYSKFLQQALERTSQNDLNSHSLAFAAESPSLSCQPLFSSFDTVTNRFQSGINSPLRASSEKSHFGLLAGDSHNSMSFSGDETNPSSVSSSEDFLEKVTSSKKSHAQVIHQTFEMSTFEQNLYPQFQSLQSGTSSQFSTINGQENLRGLVSGTFFPEFPMVTVSKARTQLTSSPDDSSSQTFD</sequence>
<feature type="compositionally biased region" description="Basic and acidic residues" evidence="11">
    <location>
        <begin position="18"/>
        <end position="29"/>
    </location>
</feature>
<dbReference type="AlphaFoldDB" id="A0A8C9WKC2"/>
<dbReference type="PANTHER" id="PTHR14003:SF23">
    <property type="entry name" value="ZINC FINGER PROTEIN 143"/>
    <property type="match status" value="1"/>
</dbReference>
<keyword evidence="5 10" id="KW-0863">Zinc-finger</keyword>
<dbReference type="GO" id="GO:0008270">
    <property type="term" value="F:zinc ion binding"/>
    <property type="evidence" value="ECO:0007669"/>
    <property type="project" value="UniProtKB-KW"/>
</dbReference>
<evidence type="ECO:0000256" key="10">
    <source>
        <dbReference type="PROSITE-ProRule" id="PRU00042"/>
    </source>
</evidence>
<evidence type="ECO:0000256" key="2">
    <source>
        <dbReference type="ARBA" id="ARBA00006991"/>
    </source>
</evidence>
<dbReference type="SMART" id="SM00355">
    <property type="entry name" value="ZnF_C2H2"/>
    <property type="match status" value="2"/>
</dbReference>
<dbReference type="FunFam" id="3.30.160.60:FF:000042">
    <property type="entry name" value="Zinc finger protein 148"/>
    <property type="match status" value="1"/>
</dbReference>
<evidence type="ECO:0000259" key="12">
    <source>
        <dbReference type="PROSITE" id="PS50157"/>
    </source>
</evidence>
<dbReference type="PROSITE" id="PS50157">
    <property type="entry name" value="ZINC_FINGER_C2H2_2"/>
    <property type="match status" value="2"/>
</dbReference>
<dbReference type="GO" id="GO:0000978">
    <property type="term" value="F:RNA polymerase II cis-regulatory region sequence-specific DNA binding"/>
    <property type="evidence" value="ECO:0007669"/>
    <property type="project" value="TreeGrafter"/>
</dbReference>
<accession>A0A8C9WKC2</accession>
<dbReference type="PANTHER" id="PTHR14003">
    <property type="entry name" value="TRANSCRIPTIONAL REPRESSOR PROTEIN YY"/>
    <property type="match status" value="1"/>
</dbReference>